<dbReference type="PANTHER" id="PTHR10334">
    <property type="entry name" value="CYSTEINE-RICH SECRETORY PROTEIN-RELATED"/>
    <property type="match status" value="1"/>
</dbReference>
<evidence type="ECO:0000313" key="3">
    <source>
        <dbReference type="Proteomes" id="UP000046392"/>
    </source>
</evidence>
<feature type="domain" description="SCP" evidence="2">
    <location>
        <begin position="375"/>
        <end position="502"/>
    </location>
</feature>
<dbReference type="Proteomes" id="UP000046392">
    <property type="component" value="Unplaced"/>
</dbReference>
<dbReference type="InterPro" id="IPR014044">
    <property type="entry name" value="CAP_dom"/>
</dbReference>
<evidence type="ECO:0000313" key="4">
    <source>
        <dbReference type="WBParaSite" id="SPAL_0001549100.1"/>
    </source>
</evidence>
<keyword evidence="3" id="KW-1185">Reference proteome</keyword>
<protein>
    <submittedName>
        <fullName evidence="4">SCP domain-containing protein</fullName>
    </submittedName>
</protein>
<proteinExistence type="predicted"/>
<evidence type="ECO:0000259" key="2">
    <source>
        <dbReference type="SMART" id="SM00198"/>
    </source>
</evidence>
<dbReference type="InterPro" id="IPR001283">
    <property type="entry name" value="CRISP-related"/>
</dbReference>
<feature type="region of interest" description="Disordered" evidence="1">
    <location>
        <begin position="1"/>
        <end position="44"/>
    </location>
</feature>
<accession>A0A0N5CC82</accession>
<dbReference type="Gene3D" id="3.40.33.10">
    <property type="entry name" value="CAP"/>
    <property type="match status" value="1"/>
</dbReference>
<dbReference type="SMART" id="SM00198">
    <property type="entry name" value="SCP"/>
    <property type="match status" value="1"/>
</dbReference>
<feature type="compositionally biased region" description="Basic and acidic residues" evidence="1">
    <location>
        <begin position="20"/>
        <end position="30"/>
    </location>
</feature>
<dbReference type="Pfam" id="PF00188">
    <property type="entry name" value="CAP"/>
    <property type="match status" value="1"/>
</dbReference>
<reference evidence="4" key="1">
    <citation type="submission" date="2017-02" db="UniProtKB">
        <authorList>
            <consortium name="WormBaseParasite"/>
        </authorList>
    </citation>
    <scope>IDENTIFICATION</scope>
</reference>
<dbReference type="AlphaFoldDB" id="A0A0N5CC82"/>
<dbReference type="InterPro" id="IPR035940">
    <property type="entry name" value="CAP_sf"/>
</dbReference>
<sequence>MIKSDDLLVRSKRQKKSKKDKVPSIKKEPEYATVGPHRHSSENDSLHFKKNGVVYARVNKSRHNSYEDHTYMSMREITRDSQQEPEYMSMKAGSYESIYAAVRGSSHATNRGSIYVSLRFSSHNSIRQSQSGSEPIYATFNEPLYASIKGSINSRSDGRKAQISVHPYDVIKHKVNGLVMYECNDFLFTSSFFAKIYSRKLKSSNIRNPSEIPIGSLYRKISEYRILEISINGKPIFECGPYGFPSLKDAKEYREKIYSNINKKSFKLPRGTLLKSEYMLNIIWYEVNSKKIFECGNYAFATIRDAQQYSKLLRANPSQKVEYPKNCIGESRHKISDFDITVFLGTNKYSYKIWSSIWRKCDFLCFSFNRFQILREKLLLEINTYRKKHGSSKLKYTFYLEKEAQKHANYIIVTGKIARSSDDSYFGTVIGVSYYLAANTIAKKWYDESSKFGFFLGRAKPGTQMFTQMIWKSSTRVGLGVAMSEDVVVVVAKFYPKGNQKRKYITNVLPRGL</sequence>
<organism evidence="3 4">
    <name type="scientific">Strongyloides papillosus</name>
    <name type="common">Intestinal threadworm</name>
    <dbReference type="NCBI Taxonomy" id="174720"/>
    <lineage>
        <taxon>Eukaryota</taxon>
        <taxon>Metazoa</taxon>
        <taxon>Ecdysozoa</taxon>
        <taxon>Nematoda</taxon>
        <taxon>Chromadorea</taxon>
        <taxon>Rhabditida</taxon>
        <taxon>Tylenchina</taxon>
        <taxon>Panagrolaimomorpha</taxon>
        <taxon>Strongyloidoidea</taxon>
        <taxon>Strongyloididae</taxon>
        <taxon>Strongyloides</taxon>
    </lineage>
</organism>
<name>A0A0N5CC82_STREA</name>
<dbReference type="WBParaSite" id="SPAL_0001549100.1">
    <property type="protein sequence ID" value="SPAL_0001549100.1"/>
    <property type="gene ID" value="SPAL_0001549100"/>
</dbReference>
<feature type="compositionally biased region" description="Basic residues" evidence="1">
    <location>
        <begin position="10"/>
        <end position="19"/>
    </location>
</feature>
<dbReference type="SUPFAM" id="SSF55797">
    <property type="entry name" value="PR-1-like"/>
    <property type="match status" value="1"/>
</dbReference>
<evidence type="ECO:0000256" key="1">
    <source>
        <dbReference type="SAM" id="MobiDB-lite"/>
    </source>
</evidence>